<feature type="domain" description="BPL/LPL catalytic" evidence="5">
    <location>
        <begin position="1"/>
        <end position="168"/>
    </location>
</feature>
<dbReference type="PANTHER" id="PTHR12835:SF5">
    <property type="entry name" value="BIOTIN--PROTEIN LIGASE"/>
    <property type="match status" value="1"/>
</dbReference>
<evidence type="ECO:0000313" key="7">
    <source>
        <dbReference type="Proteomes" id="UP000187408"/>
    </source>
</evidence>
<evidence type="ECO:0000256" key="4">
    <source>
        <dbReference type="ARBA" id="ARBA00047846"/>
    </source>
</evidence>
<dbReference type="InterPro" id="IPR004408">
    <property type="entry name" value="Biotin_CoA_COase_ligase"/>
</dbReference>
<comment type="catalytic activity">
    <reaction evidence="4">
        <text>biotin + L-lysyl-[protein] + ATP = N(6)-biotinyl-L-lysyl-[protein] + AMP + diphosphate + H(+)</text>
        <dbReference type="Rhea" id="RHEA:11756"/>
        <dbReference type="Rhea" id="RHEA-COMP:9752"/>
        <dbReference type="Rhea" id="RHEA-COMP:10505"/>
        <dbReference type="ChEBI" id="CHEBI:15378"/>
        <dbReference type="ChEBI" id="CHEBI:29969"/>
        <dbReference type="ChEBI" id="CHEBI:30616"/>
        <dbReference type="ChEBI" id="CHEBI:33019"/>
        <dbReference type="ChEBI" id="CHEBI:57586"/>
        <dbReference type="ChEBI" id="CHEBI:83144"/>
        <dbReference type="ChEBI" id="CHEBI:456215"/>
        <dbReference type="EC" id="6.3.4.15"/>
    </reaction>
</comment>
<dbReference type="GO" id="GO:0004077">
    <property type="term" value="F:biotin--[biotin carboxyl-carrier protein] ligase activity"/>
    <property type="evidence" value="ECO:0007669"/>
    <property type="project" value="UniProtKB-EC"/>
</dbReference>
<dbReference type="Pfam" id="PF03099">
    <property type="entry name" value="BPL_LplA_LipB"/>
    <property type="match status" value="1"/>
</dbReference>
<name>A0A1R1MNN5_9BACT</name>
<dbReference type="SUPFAM" id="SSF55681">
    <property type="entry name" value="Class II aaRS and biotin synthetases"/>
    <property type="match status" value="1"/>
</dbReference>
<evidence type="ECO:0000256" key="2">
    <source>
        <dbReference type="ARBA" id="ARBA00023267"/>
    </source>
</evidence>
<dbReference type="EMBL" id="MOEN01000001">
    <property type="protein sequence ID" value="OMH41428.1"/>
    <property type="molecule type" value="Genomic_DNA"/>
</dbReference>
<dbReference type="CDD" id="cd16442">
    <property type="entry name" value="BPL"/>
    <property type="match status" value="1"/>
</dbReference>
<keyword evidence="2" id="KW-0092">Biotin</keyword>
<protein>
    <recommendedName>
        <fullName evidence="3">biotin--[biotin carboxyl-carrier protein] ligase</fullName>
        <ecNumber evidence="3">6.3.4.15</ecNumber>
    </recommendedName>
</protein>
<keyword evidence="1 6" id="KW-0436">Ligase</keyword>
<dbReference type="EC" id="6.3.4.15" evidence="3"/>
<dbReference type="Proteomes" id="UP000187408">
    <property type="component" value="Unassembled WGS sequence"/>
</dbReference>
<comment type="caution">
    <text evidence="6">The sequence shown here is derived from an EMBL/GenBank/DDBJ whole genome shotgun (WGS) entry which is preliminary data.</text>
</comment>
<dbReference type="GO" id="GO:0005737">
    <property type="term" value="C:cytoplasm"/>
    <property type="evidence" value="ECO:0007669"/>
    <property type="project" value="TreeGrafter"/>
</dbReference>
<evidence type="ECO:0000256" key="3">
    <source>
        <dbReference type="ARBA" id="ARBA00024227"/>
    </source>
</evidence>
<proteinExistence type="predicted"/>
<evidence type="ECO:0000313" key="6">
    <source>
        <dbReference type="EMBL" id="OMH41428.1"/>
    </source>
</evidence>
<dbReference type="PANTHER" id="PTHR12835">
    <property type="entry name" value="BIOTIN PROTEIN LIGASE"/>
    <property type="match status" value="1"/>
</dbReference>
<dbReference type="InterPro" id="IPR004143">
    <property type="entry name" value="BPL_LPL_catalytic"/>
</dbReference>
<sequence>MKIISLETVDSTNEYLKRGNRKPITVVTANHQTGGKGRRGKKWISPPGKGLYVSFLFEKPKNFLNVQTVSLSTAVAVAKTLNTLKKGFEIKWPNDILFNGKKVCGILPELSGNRIVVGIGVNLYHSREELKETDYPATSLKIEKIHFDRETLTISLVKNVINYFDKTAKGTFEIKEFESLSIIKPGNRITVKKQNGIEKVTVLGIDREGYLIVEKDGKVERLFSAEISIRF</sequence>
<gene>
    <name evidence="6" type="ORF">BLW93_00355</name>
</gene>
<dbReference type="AlphaFoldDB" id="A0A1R1MNN5"/>
<accession>A0A1R1MNN5</accession>
<dbReference type="NCBIfam" id="TIGR00121">
    <property type="entry name" value="birA_ligase"/>
    <property type="match status" value="1"/>
</dbReference>
<dbReference type="InterPro" id="IPR003142">
    <property type="entry name" value="BPL_C"/>
</dbReference>
<dbReference type="STRING" id="1914305.BLW93_00355"/>
<dbReference type="PROSITE" id="PS51733">
    <property type="entry name" value="BPL_LPL_CATALYTIC"/>
    <property type="match status" value="1"/>
</dbReference>
<dbReference type="Gene3D" id="2.30.30.100">
    <property type="match status" value="1"/>
</dbReference>
<dbReference type="Gene3D" id="3.30.930.10">
    <property type="entry name" value="Bira Bifunctional Protein, Domain 2"/>
    <property type="match status" value="1"/>
</dbReference>
<dbReference type="Pfam" id="PF02237">
    <property type="entry name" value="BPL_C"/>
    <property type="match status" value="1"/>
</dbReference>
<keyword evidence="7" id="KW-1185">Reference proteome</keyword>
<reference evidence="6 7" key="1">
    <citation type="submission" date="2016-10" db="EMBL/GenBank/DDBJ databases">
        <title>Genome sequence of a sulfur-reducing bacterium Desulfurobacterium indicum K6013.</title>
        <authorList>
            <person name="Cao J."/>
            <person name="Shao Z."/>
            <person name="Alain K."/>
            <person name="Jebbar M."/>
        </authorList>
    </citation>
    <scope>NUCLEOTIDE SEQUENCE [LARGE SCALE GENOMIC DNA]</scope>
    <source>
        <strain evidence="6 7">K6013</strain>
    </source>
</reference>
<dbReference type="InterPro" id="IPR045864">
    <property type="entry name" value="aa-tRNA-synth_II/BPL/LPL"/>
</dbReference>
<organism evidence="6 7">
    <name type="scientific">Desulfurobacterium indicum</name>
    <dbReference type="NCBI Taxonomy" id="1914305"/>
    <lineage>
        <taxon>Bacteria</taxon>
        <taxon>Pseudomonadati</taxon>
        <taxon>Aquificota</taxon>
        <taxon>Aquificia</taxon>
        <taxon>Desulfurobacteriales</taxon>
        <taxon>Desulfurobacteriaceae</taxon>
        <taxon>Desulfurobacterium</taxon>
    </lineage>
</organism>
<evidence type="ECO:0000256" key="1">
    <source>
        <dbReference type="ARBA" id="ARBA00022598"/>
    </source>
</evidence>
<evidence type="ECO:0000259" key="5">
    <source>
        <dbReference type="PROSITE" id="PS51733"/>
    </source>
</evidence>